<keyword evidence="2" id="KW-0472">Membrane</keyword>
<feature type="region of interest" description="Disordered" evidence="1">
    <location>
        <begin position="1"/>
        <end position="31"/>
    </location>
</feature>
<name>A0AAJ0BEU7_9PEZI</name>
<comment type="caution">
    <text evidence="3">The sequence shown here is derived from an EMBL/GenBank/DDBJ whole genome shotgun (WGS) entry which is preliminary data.</text>
</comment>
<evidence type="ECO:0008006" key="5">
    <source>
        <dbReference type="Google" id="ProtNLM"/>
    </source>
</evidence>
<dbReference type="AlphaFoldDB" id="A0AAJ0BEU7"/>
<dbReference type="EMBL" id="MU839831">
    <property type="protein sequence ID" value="KAK1756954.1"/>
    <property type="molecule type" value="Genomic_DNA"/>
</dbReference>
<reference evidence="3" key="1">
    <citation type="submission" date="2023-06" db="EMBL/GenBank/DDBJ databases">
        <title>Genome-scale phylogeny and comparative genomics of the fungal order Sordariales.</title>
        <authorList>
            <consortium name="Lawrence Berkeley National Laboratory"/>
            <person name="Hensen N."/>
            <person name="Bonometti L."/>
            <person name="Westerberg I."/>
            <person name="Brannstrom I.O."/>
            <person name="Guillou S."/>
            <person name="Cros-Aarteil S."/>
            <person name="Calhoun S."/>
            <person name="Haridas S."/>
            <person name="Kuo A."/>
            <person name="Mondo S."/>
            <person name="Pangilinan J."/>
            <person name="Riley R."/>
            <person name="Labutti K."/>
            <person name="Andreopoulos B."/>
            <person name="Lipzen A."/>
            <person name="Chen C."/>
            <person name="Yanf M."/>
            <person name="Daum C."/>
            <person name="Ng V."/>
            <person name="Clum A."/>
            <person name="Steindorff A."/>
            <person name="Ohm R."/>
            <person name="Martin F."/>
            <person name="Silar P."/>
            <person name="Natvig D."/>
            <person name="Lalanne C."/>
            <person name="Gautier V."/>
            <person name="Ament-Velasquez S.L."/>
            <person name="Kruys A."/>
            <person name="Hutchinson M.I."/>
            <person name="Powell A.J."/>
            <person name="Barry K."/>
            <person name="Miller A.N."/>
            <person name="Grigoriev I.V."/>
            <person name="Debuchy R."/>
            <person name="Gladieux P."/>
            <person name="Thoren M.H."/>
            <person name="Johannesson H."/>
        </authorList>
    </citation>
    <scope>NUCLEOTIDE SEQUENCE</scope>
    <source>
        <strain evidence="3">PSN4</strain>
    </source>
</reference>
<feature type="region of interest" description="Disordered" evidence="1">
    <location>
        <begin position="304"/>
        <end position="390"/>
    </location>
</feature>
<evidence type="ECO:0000313" key="4">
    <source>
        <dbReference type="Proteomes" id="UP001239445"/>
    </source>
</evidence>
<gene>
    <name evidence="3" type="ORF">QBC47DRAFT_173652</name>
</gene>
<sequence>MTGDTATDLSVRPQVSRRSMNGPDSSSWADSNLSLFESDLPAAHPPLLTAGQAPRTKRRLEPNADASCVSTNKLARRFSLQDAVGGSGYQAPGYYLSSSAMECDTTTSPHGFGNGPAVTDAYVTNSTCRPITQLPPLNIRPYADFTFPSADVQQVPDGLPPTPQTPSNATQTPYLVVFPGNGTAISSFEYTNLYAQTPLEQAAHHGLPCDSAWDPPAVPPETNQREFQLLTSLPSSVYTMRNQFSSPNHQLSTHEHIPFPSFPNLLSPDSFMENPGVIEYQIDATTPVFLDEATVQTNHRNLSWQHGRIIKNQSPSPPNPLSPPRSSLDTPTPKVEPPDEADRVAACPLIPTQSGRIVRTPRLVADDGASMSSRPTGQPQTPRRRGPIAEGERKIISETRKLGACIRCHLQRARCVVGPDGPLGTCGTCMNVNRRSKKTIHHLPCLRFKLTTVKYHRTADAGLTKRFTNTQVVDIEAFGPVKTIKIGGNAVKTPLELQVREFAPLPGDQLGRWYKDSKGIMRNVQKSAFCLADIEKAAAAYVGWVDLNVYEGLELLPKPEHPIIRETFLQARHHTEQLVRGHVQDSDSTEQRNFMIMAIRLWFSIRHCSGSSYLVGDETLGIELVEDEDCEWRHEGRCVPRMIVAQFDSIRIERVYKKKIPNFLKLYEKILKSGNMHAWFTIYLVTFLFVDLVAIACRDVLRRRRQQGWEQETRYGPSDLPSTSFMEEVQAGGVTMLAHWLYFRRVDLLNTDWDNLEDSPWKALTPEQIDFMRRTVTQLKRIEPTIPKTPSEGCWESSLFWFSQMFAPEWNPPQTFTRAMPSAGREE</sequence>
<keyword evidence="4" id="KW-1185">Reference proteome</keyword>
<evidence type="ECO:0000256" key="1">
    <source>
        <dbReference type="SAM" id="MobiDB-lite"/>
    </source>
</evidence>
<protein>
    <recommendedName>
        <fullName evidence="5">Zn(2)-C6 fungal-type domain-containing protein</fullName>
    </recommendedName>
</protein>
<dbReference type="InterPro" id="IPR052973">
    <property type="entry name" value="Fungal_sec-metab_reg_TF"/>
</dbReference>
<accession>A0AAJ0BEU7</accession>
<keyword evidence="2" id="KW-1133">Transmembrane helix</keyword>
<proteinExistence type="predicted"/>
<organism evidence="3 4">
    <name type="scientific">Echria macrotheca</name>
    <dbReference type="NCBI Taxonomy" id="438768"/>
    <lineage>
        <taxon>Eukaryota</taxon>
        <taxon>Fungi</taxon>
        <taxon>Dikarya</taxon>
        <taxon>Ascomycota</taxon>
        <taxon>Pezizomycotina</taxon>
        <taxon>Sordariomycetes</taxon>
        <taxon>Sordariomycetidae</taxon>
        <taxon>Sordariales</taxon>
        <taxon>Schizotheciaceae</taxon>
        <taxon>Echria</taxon>
    </lineage>
</organism>
<dbReference type="Proteomes" id="UP001239445">
    <property type="component" value="Unassembled WGS sequence"/>
</dbReference>
<feature type="compositionally biased region" description="Polar residues" evidence="1">
    <location>
        <begin position="16"/>
        <end position="31"/>
    </location>
</feature>
<dbReference type="PANTHER" id="PTHR35392">
    <property type="entry name" value="ZN(II)2CYS6 TRANSCRIPTION FACTOR (EUROFUNG)-RELATED-RELATED"/>
    <property type="match status" value="1"/>
</dbReference>
<keyword evidence="2" id="KW-0812">Transmembrane</keyword>
<evidence type="ECO:0000313" key="3">
    <source>
        <dbReference type="EMBL" id="KAK1756954.1"/>
    </source>
</evidence>
<feature type="transmembrane region" description="Helical" evidence="2">
    <location>
        <begin position="676"/>
        <end position="697"/>
    </location>
</feature>
<evidence type="ECO:0000256" key="2">
    <source>
        <dbReference type="SAM" id="Phobius"/>
    </source>
</evidence>
<dbReference type="PANTHER" id="PTHR35392:SF3">
    <property type="entry name" value="ZN(2)-C6 FUNGAL-TYPE DOMAIN-CONTAINING PROTEIN"/>
    <property type="match status" value="1"/>
</dbReference>